<dbReference type="Pfam" id="PF03480">
    <property type="entry name" value="DctP"/>
    <property type="match status" value="1"/>
</dbReference>
<accession>A0A1G8R9W8</accession>
<dbReference type="Gene3D" id="3.40.190.170">
    <property type="entry name" value="Bacterial extracellular solute-binding protein, family 7"/>
    <property type="match status" value="1"/>
</dbReference>
<evidence type="ECO:0000256" key="1">
    <source>
        <dbReference type="ARBA" id="ARBA00022729"/>
    </source>
</evidence>
<dbReference type="Proteomes" id="UP000198853">
    <property type="component" value="Unassembled WGS sequence"/>
</dbReference>
<dbReference type="PANTHER" id="PTHR33376">
    <property type="match status" value="1"/>
</dbReference>
<proteinExistence type="predicted"/>
<dbReference type="CDD" id="cd13602">
    <property type="entry name" value="PBP2_TRAP_BpDctp6_7"/>
    <property type="match status" value="1"/>
</dbReference>
<dbReference type="GO" id="GO:0055085">
    <property type="term" value="P:transmembrane transport"/>
    <property type="evidence" value="ECO:0007669"/>
    <property type="project" value="InterPro"/>
</dbReference>
<dbReference type="InterPro" id="IPR038404">
    <property type="entry name" value="TRAP_DctP_sf"/>
</dbReference>
<sequence length="338" mass="37400">MEKLVVKSFSMLVIVSLGLIGCGDDDVEGDSETVELLTNTEYPEDSNQTEILQNFSEEVEEATDGEVVIDVASGGSLGYDGEDALRAVRDNSVPVSYFIAGDVTGEESLFGVVNLPFAYSELEDSQAMSEVTKPHLNELLEEEWNQKLLYISPWPFSGFWTQDEVQSLGDLEGMDMRAYDEMSTQVINAVDAAPNNLPFGEVYSGLSTGVIDSVLTSAETAVDGSFWEVLDYHIPVNVLAGWGAVTINLDEWNSLDSEMQDAVVQAAEKVEADAWDAVEDLDEQMIDTVEENGIEVLEPSEELMDDLEESTEEIRENWLEENPEAQEIVDEYEEVVDQ</sequence>
<dbReference type="OrthoDB" id="9815946at2"/>
<name>A0A1G8R9W8_9BACI</name>
<dbReference type="InterPro" id="IPR018389">
    <property type="entry name" value="DctP_fam"/>
</dbReference>
<dbReference type="PANTHER" id="PTHR33376:SF4">
    <property type="entry name" value="SIALIC ACID-BINDING PERIPLASMIC PROTEIN SIAP"/>
    <property type="match status" value="1"/>
</dbReference>
<gene>
    <name evidence="2" type="ORF">SAMN04488123_11634</name>
</gene>
<keyword evidence="1" id="KW-0732">Signal</keyword>
<keyword evidence="3" id="KW-1185">Reference proteome</keyword>
<dbReference type="NCBIfam" id="NF037995">
    <property type="entry name" value="TRAP_S1"/>
    <property type="match status" value="1"/>
</dbReference>
<organism evidence="2 3">
    <name type="scientific">Natribacillus halophilus</name>
    <dbReference type="NCBI Taxonomy" id="549003"/>
    <lineage>
        <taxon>Bacteria</taxon>
        <taxon>Bacillati</taxon>
        <taxon>Bacillota</taxon>
        <taxon>Bacilli</taxon>
        <taxon>Bacillales</taxon>
        <taxon>Bacillaceae</taxon>
        <taxon>Natribacillus</taxon>
    </lineage>
</organism>
<dbReference type="EMBL" id="FNEN01000016">
    <property type="protein sequence ID" value="SDJ13719.1"/>
    <property type="molecule type" value="Genomic_DNA"/>
</dbReference>
<dbReference type="AlphaFoldDB" id="A0A1G8R9W8"/>
<dbReference type="RefSeq" id="WP_090399437.1">
    <property type="nucleotide sequence ID" value="NZ_FNEN01000016.1"/>
</dbReference>
<reference evidence="2 3" key="1">
    <citation type="submission" date="2016-10" db="EMBL/GenBank/DDBJ databases">
        <authorList>
            <person name="de Groot N.N."/>
        </authorList>
    </citation>
    <scope>NUCLEOTIDE SEQUENCE [LARGE SCALE GENOMIC DNA]</scope>
    <source>
        <strain evidence="2 3">DSM 21771</strain>
    </source>
</reference>
<protein>
    <submittedName>
        <fullName evidence="2">TRAP-type C4-dicarboxylate transport system, substrate-binding protein</fullName>
    </submittedName>
</protein>
<evidence type="ECO:0000313" key="2">
    <source>
        <dbReference type="EMBL" id="SDJ13719.1"/>
    </source>
</evidence>
<evidence type="ECO:0000313" key="3">
    <source>
        <dbReference type="Proteomes" id="UP000198853"/>
    </source>
</evidence>
<dbReference type="PROSITE" id="PS51257">
    <property type="entry name" value="PROKAR_LIPOPROTEIN"/>
    <property type="match status" value="1"/>
</dbReference>